<dbReference type="EMBL" id="CP116805">
    <property type="protein sequence ID" value="WCL53129.1"/>
    <property type="molecule type" value="Genomic_DNA"/>
</dbReference>
<reference evidence="7" key="1">
    <citation type="submission" date="2023-01" db="EMBL/GenBank/DDBJ databases">
        <title>The genome sequence of Kordiimonadaceae bacterium 6D33.</title>
        <authorList>
            <person name="Liu Y."/>
        </authorList>
    </citation>
    <scope>NUCLEOTIDE SEQUENCE</scope>
    <source>
        <strain evidence="7">6D33</strain>
    </source>
</reference>
<dbReference type="InterPro" id="IPR036962">
    <property type="entry name" value="Glyco_hydro_3_N_sf"/>
</dbReference>
<organism evidence="7 8">
    <name type="scientific">Gimibacter soli</name>
    <dbReference type="NCBI Taxonomy" id="3024400"/>
    <lineage>
        <taxon>Bacteria</taxon>
        <taxon>Pseudomonadati</taxon>
        <taxon>Pseudomonadota</taxon>
        <taxon>Alphaproteobacteria</taxon>
        <taxon>Kordiimonadales</taxon>
        <taxon>Temperatibacteraceae</taxon>
        <taxon>Gimibacter</taxon>
    </lineage>
</organism>
<dbReference type="Proteomes" id="UP001217500">
    <property type="component" value="Chromosome"/>
</dbReference>
<dbReference type="PANTHER" id="PTHR30480">
    <property type="entry name" value="BETA-HEXOSAMINIDASE-RELATED"/>
    <property type="match status" value="1"/>
</dbReference>
<comment type="catalytic activity">
    <reaction evidence="1">
        <text>Hydrolysis of terminal non-reducing N-acetyl-D-hexosamine residues in N-acetyl-beta-D-hexosaminides.</text>
        <dbReference type="EC" id="3.2.1.52"/>
    </reaction>
</comment>
<dbReference type="SUPFAM" id="SSF51445">
    <property type="entry name" value="(Trans)glycosidases"/>
    <property type="match status" value="1"/>
</dbReference>
<name>A0AAF0BJH6_9PROT</name>
<accession>A0AAF0BJH6</accession>
<evidence type="ECO:0000256" key="2">
    <source>
        <dbReference type="ARBA" id="ARBA00005336"/>
    </source>
</evidence>
<gene>
    <name evidence="7" type="primary">nagZ</name>
    <name evidence="7" type="ORF">PH603_11330</name>
</gene>
<evidence type="ECO:0000256" key="5">
    <source>
        <dbReference type="ARBA" id="ARBA00023295"/>
    </source>
</evidence>
<dbReference type="PANTHER" id="PTHR30480:SF13">
    <property type="entry name" value="BETA-HEXOSAMINIDASE"/>
    <property type="match status" value="1"/>
</dbReference>
<dbReference type="PROSITE" id="PS00775">
    <property type="entry name" value="GLYCOSYL_HYDROL_F3"/>
    <property type="match status" value="1"/>
</dbReference>
<dbReference type="InterPro" id="IPR050226">
    <property type="entry name" value="NagZ_Beta-hexosaminidase"/>
</dbReference>
<evidence type="ECO:0000313" key="8">
    <source>
        <dbReference type="Proteomes" id="UP001217500"/>
    </source>
</evidence>
<evidence type="ECO:0000256" key="4">
    <source>
        <dbReference type="ARBA" id="ARBA00022801"/>
    </source>
</evidence>
<dbReference type="EC" id="3.2.1.52" evidence="3"/>
<dbReference type="NCBIfam" id="NF003740">
    <property type="entry name" value="PRK05337.1"/>
    <property type="match status" value="1"/>
</dbReference>
<dbReference type="GO" id="GO:0009254">
    <property type="term" value="P:peptidoglycan turnover"/>
    <property type="evidence" value="ECO:0007669"/>
    <property type="project" value="TreeGrafter"/>
</dbReference>
<dbReference type="AlphaFoldDB" id="A0AAF0BJH6"/>
<dbReference type="GO" id="GO:0004563">
    <property type="term" value="F:beta-N-acetylhexosaminidase activity"/>
    <property type="evidence" value="ECO:0007669"/>
    <property type="project" value="UniProtKB-EC"/>
</dbReference>
<evidence type="ECO:0000256" key="3">
    <source>
        <dbReference type="ARBA" id="ARBA00012663"/>
    </source>
</evidence>
<dbReference type="KEGG" id="gso:PH603_11330"/>
<dbReference type="InterPro" id="IPR001764">
    <property type="entry name" value="Glyco_hydro_3_N"/>
</dbReference>
<protein>
    <recommendedName>
        <fullName evidence="3">beta-N-acetylhexosaminidase</fullName>
        <ecNumber evidence="3">3.2.1.52</ecNumber>
    </recommendedName>
</protein>
<dbReference type="InterPro" id="IPR019800">
    <property type="entry name" value="Glyco_hydro_3_AS"/>
</dbReference>
<evidence type="ECO:0000313" key="7">
    <source>
        <dbReference type="EMBL" id="WCL53129.1"/>
    </source>
</evidence>
<keyword evidence="5 7" id="KW-0326">Glycosidase</keyword>
<dbReference type="RefSeq" id="WP_289502641.1">
    <property type="nucleotide sequence ID" value="NZ_CP116805.1"/>
</dbReference>
<dbReference type="InterPro" id="IPR017853">
    <property type="entry name" value="GH"/>
</dbReference>
<keyword evidence="4 7" id="KW-0378">Hydrolase</keyword>
<sequence length="338" mass="36452">MIPVVFGCAGTTLSDEEAAFFSEVKPAGFILFARNVGTPDEVRALVTALKKTTGRKHVPVMIDQEGGRVQRLKAPHWRAYPPMETFGHMARQDATLGASALRLNCRLIADDLVQLGINVNCLPVLDVPQRGADKVIGDRAFAHDPQLVGALGRIALESLADGGVLGVLKHIPGHGRSLVDSHHGLPRVSASLEDLSKTDFVPFAALHDAPFAMTAHIIYQAIDPARPATLSKVVIGRIIRMKIGFQGILFSDDLSMNALDGAIEKRAADALAAGCDIALHCNGNLAEMKAIAAAVPRASLKLEERLATLIEEVNARQGVDRADLEKRYRDLMARYKPE</sequence>
<proteinExistence type="inferred from homology"/>
<keyword evidence="8" id="KW-1185">Reference proteome</keyword>
<dbReference type="Gene3D" id="3.20.20.300">
    <property type="entry name" value="Glycoside hydrolase, family 3, N-terminal domain"/>
    <property type="match status" value="1"/>
</dbReference>
<dbReference type="Pfam" id="PF00933">
    <property type="entry name" value="Glyco_hydro_3"/>
    <property type="match status" value="1"/>
</dbReference>
<dbReference type="GO" id="GO:0005975">
    <property type="term" value="P:carbohydrate metabolic process"/>
    <property type="evidence" value="ECO:0007669"/>
    <property type="project" value="InterPro"/>
</dbReference>
<comment type="similarity">
    <text evidence="2">Belongs to the glycosyl hydrolase 3 family.</text>
</comment>
<evidence type="ECO:0000259" key="6">
    <source>
        <dbReference type="Pfam" id="PF00933"/>
    </source>
</evidence>
<evidence type="ECO:0000256" key="1">
    <source>
        <dbReference type="ARBA" id="ARBA00001231"/>
    </source>
</evidence>
<feature type="domain" description="Glycoside hydrolase family 3 N-terminal" evidence="6">
    <location>
        <begin position="14"/>
        <end position="300"/>
    </location>
</feature>